<dbReference type="GO" id="GO:0004523">
    <property type="term" value="F:RNA-DNA hybrid ribonuclease activity"/>
    <property type="evidence" value="ECO:0007669"/>
    <property type="project" value="UniProtKB-UniRule"/>
</dbReference>
<dbReference type="InterPro" id="IPR001352">
    <property type="entry name" value="RNase_HII/HIII"/>
</dbReference>
<dbReference type="PANTHER" id="PTHR10954:SF18">
    <property type="entry name" value="RIBONUCLEASE HII"/>
    <property type="match status" value="1"/>
</dbReference>
<evidence type="ECO:0000256" key="8">
    <source>
        <dbReference type="ARBA" id="ARBA00022723"/>
    </source>
</evidence>
<dbReference type="SUPFAM" id="SSF53098">
    <property type="entry name" value="Ribonuclease H-like"/>
    <property type="match status" value="1"/>
</dbReference>
<dbReference type="GO" id="GO:0003723">
    <property type="term" value="F:RNA binding"/>
    <property type="evidence" value="ECO:0007669"/>
    <property type="project" value="UniProtKB-UniRule"/>
</dbReference>
<dbReference type="Gene3D" id="3.30.420.10">
    <property type="entry name" value="Ribonuclease H-like superfamily/Ribonuclease H"/>
    <property type="match status" value="1"/>
</dbReference>
<keyword evidence="7 12" id="KW-0540">Nuclease</keyword>
<feature type="binding site" evidence="12">
    <location>
        <position position="96"/>
    </location>
    <ligand>
        <name>a divalent metal cation</name>
        <dbReference type="ChEBI" id="CHEBI:60240"/>
    </ligand>
</feature>
<dbReference type="Pfam" id="PF01351">
    <property type="entry name" value="RNase_HII"/>
    <property type="match status" value="1"/>
</dbReference>
<dbReference type="GO" id="GO:0006298">
    <property type="term" value="P:mismatch repair"/>
    <property type="evidence" value="ECO:0007669"/>
    <property type="project" value="TreeGrafter"/>
</dbReference>
<dbReference type="GO" id="GO:0043137">
    <property type="term" value="P:DNA replication, removal of RNA primer"/>
    <property type="evidence" value="ECO:0007669"/>
    <property type="project" value="TreeGrafter"/>
</dbReference>
<evidence type="ECO:0000313" key="16">
    <source>
        <dbReference type="Proteomes" id="UP000515976"/>
    </source>
</evidence>
<evidence type="ECO:0000256" key="12">
    <source>
        <dbReference type="PROSITE-ProRule" id="PRU01319"/>
    </source>
</evidence>
<dbReference type="KEGG" id="pei:H9L10_08015"/>
<dbReference type="AlphaFoldDB" id="A0A7G9R5W5"/>
<dbReference type="NCBIfam" id="NF000595">
    <property type="entry name" value="PRK00015.1-3"/>
    <property type="match status" value="1"/>
</dbReference>
<feature type="domain" description="RNase H type-2" evidence="14">
    <location>
        <begin position="1"/>
        <end position="207"/>
    </location>
</feature>
<dbReference type="InterPro" id="IPR012337">
    <property type="entry name" value="RNaseH-like_sf"/>
</dbReference>
<dbReference type="PROSITE" id="PS51975">
    <property type="entry name" value="RNASE_H_2"/>
    <property type="match status" value="1"/>
</dbReference>
<evidence type="ECO:0000313" key="15">
    <source>
        <dbReference type="EMBL" id="QNN50990.1"/>
    </source>
</evidence>
<dbReference type="Proteomes" id="UP000515976">
    <property type="component" value="Chromosome"/>
</dbReference>
<keyword evidence="9 12" id="KW-0255">Endonuclease</keyword>
<evidence type="ECO:0000256" key="4">
    <source>
        <dbReference type="ARBA" id="ARBA00004496"/>
    </source>
</evidence>
<feature type="binding site" evidence="12">
    <location>
        <position position="3"/>
    </location>
    <ligand>
        <name>a divalent metal cation</name>
        <dbReference type="ChEBI" id="CHEBI:60240"/>
    </ligand>
</feature>
<comment type="cofactor">
    <cofactor evidence="2">
        <name>Mg(2+)</name>
        <dbReference type="ChEBI" id="CHEBI:18420"/>
    </cofactor>
</comment>
<evidence type="ECO:0000256" key="2">
    <source>
        <dbReference type="ARBA" id="ARBA00001946"/>
    </source>
</evidence>
<evidence type="ECO:0000256" key="6">
    <source>
        <dbReference type="ARBA" id="ARBA00022490"/>
    </source>
</evidence>
<comment type="cofactor">
    <cofactor evidence="12">
        <name>Mn(2+)</name>
        <dbReference type="ChEBI" id="CHEBI:29035"/>
    </cofactor>
    <cofactor evidence="12">
        <name>Mg(2+)</name>
        <dbReference type="ChEBI" id="CHEBI:18420"/>
    </cofactor>
    <text evidence="12">Manganese or magnesium. Binds 1 divalent metal ion per monomer in the absence of substrate. May bind a second metal ion after substrate binding.</text>
</comment>
<evidence type="ECO:0000259" key="14">
    <source>
        <dbReference type="PROSITE" id="PS51975"/>
    </source>
</evidence>
<keyword evidence="10 12" id="KW-0378">Hydrolase</keyword>
<dbReference type="GO" id="GO:0005737">
    <property type="term" value="C:cytoplasm"/>
    <property type="evidence" value="ECO:0007669"/>
    <property type="project" value="UniProtKB-SubCell"/>
</dbReference>
<evidence type="ECO:0000256" key="1">
    <source>
        <dbReference type="ARBA" id="ARBA00000077"/>
    </source>
</evidence>
<evidence type="ECO:0000256" key="10">
    <source>
        <dbReference type="ARBA" id="ARBA00022801"/>
    </source>
</evidence>
<comment type="subcellular location">
    <subcellularLocation>
        <location evidence="4">Cytoplasm</location>
    </subcellularLocation>
</comment>
<gene>
    <name evidence="15" type="ORF">H9L10_08015</name>
</gene>
<comment type="function">
    <text evidence="3 13">Endonuclease that specifically degrades the RNA of RNA-DNA hybrids.</text>
</comment>
<reference evidence="15 16" key="1">
    <citation type="submission" date="2020-08" db="EMBL/GenBank/DDBJ databases">
        <title>Genome sequence of Phycicoccus endophyticus JCM 31784T.</title>
        <authorList>
            <person name="Hyun D.-W."/>
            <person name="Bae J.-W."/>
        </authorList>
    </citation>
    <scope>NUCLEOTIDE SEQUENCE [LARGE SCALE GENOMIC DNA]</scope>
    <source>
        <strain evidence="15 16">JCM 31784</strain>
    </source>
</reference>
<dbReference type="GO" id="GO:0032299">
    <property type="term" value="C:ribonuclease H2 complex"/>
    <property type="evidence" value="ECO:0007669"/>
    <property type="project" value="TreeGrafter"/>
</dbReference>
<sequence length="218" mass="23191">MDEVGRGALAGPVTVGVVVVDETCRTAPQGVRDSKLLQPHAREAMVPRIERWALCHAVGHASAAEIDAVGIIAALRLAGMRALADCTVRPDLVILDGNHDWLTAPEDVGLLAFAHEQDVATPPVTTMVKADLRCSSVAAASVLAKVRRDAIMVDLGAPEGEHAVYDWAGNKGYAAPEHLEALRVHGPSVWHRRSWRLPGAMGDDALVTTTDLTPVGER</sequence>
<evidence type="ECO:0000256" key="3">
    <source>
        <dbReference type="ARBA" id="ARBA00004065"/>
    </source>
</evidence>
<keyword evidence="11" id="KW-0464">Manganese</keyword>
<dbReference type="InterPro" id="IPR022898">
    <property type="entry name" value="RNase_HII"/>
</dbReference>
<evidence type="ECO:0000256" key="7">
    <source>
        <dbReference type="ARBA" id="ARBA00022722"/>
    </source>
</evidence>
<dbReference type="InterPro" id="IPR036397">
    <property type="entry name" value="RNaseH_sf"/>
</dbReference>
<name>A0A7G9R5W5_9MICO</name>
<comment type="catalytic activity">
    <reaction evidence="1 12 13">
        <text>Endonucleolytic cleavage to 5'-phosphomonoester.</text>
        <dbReference type="EC" id="3.1.26.4"/>
    </reaction>
</comment>
<dbReference type="GO" id="GO:0046872">
    <property type="term" value="F:metal ion binding"/>
    <property type="evidence" value="ECO:0007669"/>
    <property type="project" value="UniProtKB-KW"/>
</dbReference>
<dbReference type="CDD" id="cd07182">
    <property type="entry name" value="RNase_HII_bacteria_HII_like"/>
    <property type="match status" value="1"/>
</dbReference>
<protein>
    <recommendedName>
        <fullName evidence="13">Ribonuclease</fullName>
        <ecNumber evidence="13">3.1.26.4</ecNumber>
    </recommendedName>
</protein>
<feature type="binding site" evidence="12">
    <location>
        <position position="2"/>
    </location>
    <ligand>
        <name>a divalent metal cation</name>
        <dbReference type="ChEBI" id="CHEBI:60240"/>
    </ligand>
</feature>
<keyword evidence="8 12" id="KW-0479">Metal-binding</keyword>
<organism evidence="15 16">
    <name type="scientific">Phycicoccus endophyticus</name>
    <dbReference type="NCBI Taxonomy" id="1690220"/>
    <lineage>
        <taxon>Bacteria</taxon>
        <taxon>Bacillati</taxon>
        <taxon>Actinomycetota</taxon>
        <taxon>Actinomycetes</taxon>
        <taxon>Micrococcales</taxon>
        <taxon>Intrasporangiaceae</taxon>
        <taxon>Phycicoccus</taxon>
    </lineage>
</organism>
<evidence type="ECO:0000256" key="9">
    <source>
        <dbReference type="ARBA" id="ARBA00022759"/>
    </source>
</evidence>
<accession>A0A7G9R5W5</accession>
<evidence type="ECO:0000256" key="13">
    <source>
        <dbReference type="RuleBase" id="RU003515"/>
    </source>
</evidence>
<dbReference type="PANTHER" id="PTHR10954">
    <property type="entry name" value="RIBONUCLEASE H2 SUBUNIT A"/>
    <property type="match status" value="1"/>
</dbReference>
<keyword evidence="6" id="KW-0963">Cytoplasm</keyword>
<evidence type="ECO:0000256" key="5">
    <source>
        <dbReference type="ARBA" id="ARBA00007383"/>
    </source>
</evidence>
<dbReference type="EMBL" id="CP060712">
    <property type="protein sequence ID" value="QNN50990.1"/>
    <property type="molecule type" value="Genomic_DNA"/>
</dbReference>
<evidence type="ECO:0000256" key="11">
    <source>
        <dbReference type="ARBA" id="ARBA00023211"/>
    </source>
</evidence>
<keyword evidence="16" id="KW-1185">Reference proteome</keyword>
<proteinExistence type="inferred from homology"/>
<dbReference type="InterPro" id="IPR024567">
    <property type="entry name" value="RNase_HII/HIII_dom"/>
</dbReference>
<dbReference type="EC" id="3.1.26.4" evidence="13"/>
<comment type="similarity">
    <text evidence="5 13">Belongs to the RNase HII family.</text>
</comment>